<proteinExistence type="inferred from homology"/>
<dbReference type="GO" id="GO:0008757">
    <property type="term" value="F:S-adenosylmethionine-dependent methyltransferase activity"/>
    <property type="evidence" value="ECO:0007669"/>
    <property type="project" value="InterPro"/>
</dbReference>
<dbReference type="PANTHER" id="PTHR44942">
    <property type="entry name" value="METHYLTRANSF_11 DOMAIN-CONTAINING PROTEIN"/>
    <property type="match status" value="1"/>
</dbReference>
<sequence>MHRDIENNEAGIFNRCFGSRAGRIVEIGCGNGRLTCHLEKHAESVLGLDPCEADLDQARQCVGTAVQLAVGSGEAIPLENGACGAVVFTLSLHHQDSARALKEAARTLNAKERILVIEPKANTLGANLFAVIDDESHRYVIAEAAIQDSGLKVVDYGDVLIHWTFEDYNEMVEYIFGYYGLNPDPERESAMAALTGARKNDIPLIVEDETRFWLLEP</sequence>
<keyword evidence="2 5" id="KW-0489">Methyltransferase</keyword>
<dbReference type="Gene3D" id="3.40.50.150">
    <property type="entry name" value="Vaccinia Virus protein VP39"/>
    <property type="match status" value="1"/>
</dbReference>
<keyword evidence="6" id="KW-1185">Reference proteome</keyword>
<protein>
    <submittedName>
        <fullName evidence="5">Methyltransferase type 11</fullName>
    </submittedName>
</protein>
<evidence type="ECO:0000259" key="4">
    <source>
        <dbReference type="Pfam" id="PF08241"/>
    </source>
</evidence>
<organism evidence="5 6">
    <name type="scientific">Desulfatibacillum aliphaticivorans</name>
    <dbReference type="NCBI Taxonomy" id="218208"/>
    <lineage>
        <taxon>Bacteria</taxon>
        <taxon>Pseudomonadati</taxon>
        <taxon>Thermodesulfobacteriota</taxon>
        <taxon>Desulfobacteria</taxon>
        <taxon>Desulfobacterales</taxon>
        <taxon>Desulfatibacillaceae</taxon>
        <taxon>Desulfatibacillum</taxon>
    </lineage>
</organism>
<accession>B8F8W8</accession>
<dbReference type="KEGG" id="dal:Dalk_0291"/>
<dbReference type="InterPro" id="IPR051052">
    <property type="entry name" value="Diverse_substrate_MTase"/>
</dbReference>
<keyword evidence="3" id="KW-0808">Transferase</keyword>
<dbReference type="GO" id="GO:0032259">
    <property type="term" value="P:methylation"/>
    <property type="evidence" value="ECO:0007669"/>
    <property type="project" value="UniProtKB-KW"/>
</dbReference>
<dbReference type="Proteomes" id="UP000000739">
    <property type="component" value="Chromosome"/>
</dbReference>
<dbReference type="HOGENOM" id="CLU_1308918_0_0_7"/>
<dbReference type="CDD" id="cd02440">
    <property type="entry name" value="AdoMet_MTases"/>
    <property type="match status" value="1"/>
</dbReference>
<evidence type="ECO:0000313" key="6">
    <source>
        <dbReference type="Proteomes" id="UP000000739"/>
    </source>
</evidence>
<comment type="similarity">
    <text evidence="1">Belongs to the methyltransferase superfamily.</text>
</comment>
<evidence type="ECO:0000313" key="5">
    <source>
        <dbReference type="EMBL" id="ACL02000.1"/>
    </source>
</evidence>
<dbReference type="InterPro" id="IPR029063">
    <property type="entry name" value="SAM-dependent_MTases_sf"/>
</dbReference>
<dbReference type="Pfam" id="PF08241">
    <property type="entry name" value="Methyltransf_11"/>
    <property type="match status" value="1"/>
</dbReference>
<evidence type="ECO:0000256" key="3">
    <source>
        <dbReference type="ARBA" id="ARBA00022679"/>
    </source>
</evidence>
<dbReference type="eggNOG" id="COG2226">
    <property type="taxonomic scope" value="Bacteria"/>
</dbReference>
<dbReference type="EMBL" id="CP001322">
    <property type="protein sequence ID" value="ACL02000.1"/>
    <property type="molecule type" value="Genomic_DNA"/>
</dbReference>
<gene>
    <name evidence="5" type="ordered locus">Dalk_0291</name>
</gene>
<evidence type="ECO:0000256" key="2">
    <source>
        <dbReference type="ARBA" id="ARBA00022603"/>
    </source>
</evidence>
<reference evidence="5 6" key="1">
    <citation type="journal article" date="2012" name="Environ. Microbiol.">
        <title>The genome sequence of Desulfatibacillum alkenivorans AK-01: a blueprint for anaerobic alkane oxidation.</title>
        <authorList>
            <person name="Callaghan A.V."/>
            <person name="Morris B.E."/>
            <person name="Pereira I.A."/>
            <person name="McInerney M.J."/>
            <person name="Austin R.N."/>
            <person name="Groves J.T."/>
            <person name="Kukor J.J."/>
            <person name="Suflita J.M."/>
            <person name="Young L.Y."/>
            <person name="Zylstra G.J."/>
            <person name="Wawrik B."/>
        </authorList>
    </citation>
    <scope>NUCLEOTIDE SEQUENCE [LARGE SCALE GENOMIC DNA]</scope>
    <source>
        <strain evidence="5 6">AK-01</strain>
    </source>
</reference>
<dbReference type="AlphaFoldDB" id="B8F8W8"/>
<evidence type="ECO:0000256" key="1">
    <source>
        <dbReference type="ARBA" id="ARBA00008361"/>
    </source>
</evidence>
<feature type="domain" description="Methyltransferase type 11" evidence="4">
    <location>
        <begin position="25"/>
        <end position="110"/>
    </location>
</feature>
<dbReference type="InterPro" id="IPR013216">
    <property type="entry name" value="Methyltransf_11"/>
</dbReference>
<dbReference type="PANTHER" id="PTHR44942:SF4">
    <property type="entry name" value="METHYLTRANSFERASE TYPE 11 DOMAIN-CONTAINING PROTEIN"/>
    <property type="match status" value="1"/>
</dbReference>
<dbReference type="SUPFAM" id="SSF53335">
    <property type="entry name" value="S-adenosyl-L-methionine-dependent methyltransferases"/>
    <property type="match status" value="1"/>
</dbReference>
<name>B8F8W8_DESAL</name>